<dbReference type="Proteomes" id="UP000178869">
    <property type="component" value="Unassembled WGS sequence"/>
</dbReference>
<dbReference type="CDD" id="cd11541">
    <property type="entry name" value="NTP-PPase_u4"/>
    <property type="match status" value="1"/>
</dbReference>
<comment type="caution">
    <text evidence="2">The sequence shown here is derived from an EMBL/GenBank/DDBJ whole genome shotgun (WGS) entry which is preliminary data.</text>
</comment>
<dbReference type="Gene3D" id="1.10.287.1080">
    <property type="entry name" value="MazG-like"/>
    <property type="match status" value="1"/>
</dbReference>
<evidence type="ECO:0000259" key="1">
    <source>
        <dbReference type="Pfam" id="PF03819"/>
    </source>
</evidence>
<sequence>MTFEEYQKISRETAEYPDKDNNYIYPVLGLTGEAGEVAEKVKKVIRNDGGKMSEDKKIEIAKELGDVLWYLAQIATELGLKLEDVARMNIDKLKSRKERGTIASSGDNR</sequence>
<accession>A0A1G2PFN3</accession>
<organism evidence="2 3">
    <name type="scientific">Candidatus Terrybacteria bacterium RIFCSPHIGHO2_01_FULL_43_35</name>
    <dbReference type="NCBI Taxonomy" id="1802361"/>
    <lineage>
        <taxon>Bacteria</taxon>
        <taxon>Candidatus Terryibacteriota</taxon>
    </lineage>
</organism>
<reference evidence="2 3" key="1">
    <citation type="journal article" date="2016" name="Nat. Commun.">
        <title>Thousands of microbial genomes shed light on interconnected biogeochemical processes in an aquifer system.</title>
        <authorList>
            <person name="Anantharaman K."/>
            <person name="Brown C.T."/>
            <person name="Hug L.A."/>
            <person name="Sharon I."/>
            <person name="Castelle C.J."/>
            <person name="Probst A.J."/>
            <person name="Thomas B.C."/>
            <person name="Singh A."/>
            <person name="Wilkins M.J."/>
            <person name="Karaoz U."/>
            <person name="Brodie E.L."/>
            <person name="Williams K.H."/>
            <person name="Hubbard S.S."/>
            <person name="Banfield J.F."/>
        </authorList>
    </citation>
    <scope>NUCLEOTIDE SEQUENCE [LARGE SCALE GENOMIC DNA]</scope>
</reference>
<dbReference type="AlphaFoldDB" id="A0A1G2PFN3"/>
<feature type="domain" description="NTP pyrophosphohydrolase MazG-like" evidence="1">
    <location>
        <begin position="29"/>
        <end position="98"/>
    </location>
</feature>
<gene>
    <name evidence="2" type="ORF">A2828_04035</name>
</gene>
<dbReference type="SUPFAM" id="SSF101386">
    <property type="entry name" value="all-alpha NTP pyrophosphatases"/>
    <property type="match status" value="1"/>
</dbReference>
<dbReference type="Pfam" id="PF03819">
    <property type="entry name" value="MazG"/>
    <property type="match status" value="1"/>
</dbReference>
<dbReference type="InterPro" id="IPR011379">
    <property type="entry name" value="MazG-related_GP37"/>
</dbReference>
<evidence type="ECO:0000313" key="3">
    <source>
        <dbReference type="Proteomes" id="UP000178869"/>
    </source>
</evidence>
<dbReference type="InterPro" id="IPR004518">
    <property type="entry name" value="MazG-like_dom"/>
</dbReference>
<dbReference type="EMBL" id="MHSR01000008">
    <property type="protein sequence ID" value="OHA47107.1"/>
    <property type="molecule type" value="Genomic_DNA"/>
</dbReference>
<name>A0A1G2PFN3_9BACT</name>
<protein>
    <recommendedName>
        <fullName evidence="1">NTP pyrophosphohydrolase MazG-like domain-containing protein</fullName>
    </recommendedName>
</protein>
<proteinExistence type="predicted"/>
<evidence type="ECO:0000313" key="2">
    <source>
        <dbReference type="EMBL" id="OHA47107.1"/>
    </source>
</evidence>
<dbReference type="PIRSF" id="PIRSF006639">
    <property type="entry name" value="UCP006639_pph"/>
    <property type="match status" value="1"/>
</dbReference>